<gene>
    <name evidence="1" type="ORF">L3X38_005343</name>
</gene>
<name>A0AAD4ZQT0_PRUDU</name>
<evidence type="ECO:0000313" key="2">
    <source>
        <dbReference type="Proteomes" id="UP001054821"/>
    </source>
</evidence>
<dbReference type="EMBL" id="JAJFAZ020000001">
    <property type="protein sequence ID" value="KAI5352452.1"/>
    <property type="molecule type" value="Genomic_DNA"/>
</dbReference>
<comment type="caution">
    <text evidence="1">The sequence shown here is derived from an EMBL/GenBank/DDBJ whole genome shotgun (WGS) entry which is preliminary data.</text>
</comment>
<protein>
    <submittedName>
        <fullName evidence="1">Uncharacterized protein</fullName>
    </submittedName>
</protein>
<organism evidence="1 2">
    <name type="scientific">Prunus dulcis</name>
    <name type="common">Almond</name>
    <name type="synonym">Amygdalus dulcis</name>
    <dbReference type="NCBI Taxonomy" id="3755"/>
    <lineage>
        <taxon>Eukaryota</taxon>
        <taxon>Viridiplantae</taxon>
        <taxon>Streptophyta</taxon>
        <taxon>Embryophyta</taxon>
        <taxon>Tracheophyta</taxon>
        <taxon>Spermatophyta</taxon>
        <taxon>Magnoliopsida</taxon>
        <taxon>eudicotyledons</taxon>
        <taxon>Gunneridae</taxon>
        <taxon>Pentapetalae</taxon>
        <taxon>rosids</taxon>
        <taxon>fabids</taxon>
        <taxon>Rosales</taxon>
        <taxon>Rosaceae</taxon>
        <taxon>Amygdaloideae</taxon>
        <taxon>Amygdaleae</taxon>
        <taxon>Prunus</taxon>
    </lineage>
</organism>
<sequence>MLSCDWAFVTVAQEYATECPPLNTWASKVGPREMKFDWRYVRRIPNTRIFENSNIVQCRAKPNIQIFGVPIPPILVDGRQMVSQL</sequence>
<accession>A0AAD4ZQT0</accession>
<proteinExistence type="predicted"/>
<evidence type="ECO:0000313" key="1">
    <source>
        <dbReference type="EMBL" id="KAI5352452.1"/>
    </source>
</evidence>
<dbReference type="AlphaFoldDB" id="A0AAD4ZQT0"/>
<keyword evidence="2" id="KW-1185">Reference proteome</keyword>
<reference evidence="1 2" key="1">
    <citation type="journal article" date="2022" name="G3 (Bethesda)">
        <title>Whole-genome sequence and methylome profiling of the almond [Prunus dulcis (Mill.) D.A. Webb] cultivar 'Nonpareil'.</title>
        <authorList>
            <person name="D'Amico-Willman K.M."/>
            <person name="Ouma W.Z."/>
            <person name="Meulia T."/>
            <person name="Sideli G.M."/>
            <person name="Gradziel T.M."/>
            <person name="Fresnedo-Ramirez J."/>
        </authorList>
    </citation>
    <scope>NUCLEOTIDE SEQUENCE [LARGE SCALE GENOMIC DNA]</scope>
    <source>
        <strain evidence="1">Clone GOH B32 T37-40</strain>
    </source>
</reference>
<dbReference type="Proteomes" id="UP001054821">
    <property type="component" value="Chromosome 1"/>
</dbReference>